<evidence type="ECO:0000313" key="3">
    <source>
        <dbReference type="EMBL" id="PPB12808.1"/>
    </source>
</evidence>
<organism evidence="3 4">
    <name type="scientific">Brevibacillus laterosporus</name>
    <name type="common">Bacillus laterosporus</name>
    <dbReference type="NCBI Taxonomy" id="1465"/>
    <lineage>
        <taxon>Bacteria</taxon>
        <taxon>Bacillati</taxon>
        <taxon>Bacillota</taxon>
        <taxon>Bacilli</taxon>
        <taxon>Bacillales</taxon>
        <taxon>Paenibacillaceae</taxon>
        <taxon>Brevibacillus</taxon>
    </lineage>
</organism>
<dbReference type="RefSeq" id="WP_104030209.1">
    <property type="nucleotide sequence ID" value="NZ_PRKQ01000001.1"/>
</dbReference>
<keyword evidence="1" id="KW-0238">DNA-binding</keyword>
<evidence type="ECO:0000256" key="1">
    <source>
        <dbReference type="ARBA" id="ARBA00023125"/>
    </source>
</evidence>
<dbReference type="InterPro" id="IPR001387">
    <property type="entry name" value="Cro/C1-type_HTH"/>
</dbReference>
<dbReference type="AlphaFoldDB" id="A0AAP8U710"/>
<dbReference type="InterPro" id="IPR050807">
    <property type="entry name" value="TransReg_Diox_bact_type"/>
</dbReference>
<name>A0AAP8U710_BRELA</name>
<accession>A0AAP8U710</accession>
<dbReference type="SUPFAM" id="SSF47413">
    <property type="entry name" value="lambda repressor-like DNA-binding domains"/>
    <property type="match status" value="1"/>
</dbReference>
<sequence>MVDSLTFTTLGELIREKRADMGLSLSELGRATGVSKGVLSKIESGETKRPELKTLKPIADVLNIPYEQIIEWYIKVEHRAEVFDDFLSLCIELSNPTLMAKVAIKFLENSKEDTYALLEHIYKLANNTVNNEVRLSLYNTIIRYARAHGIPMYIAKSSLQKYLIERQDFKNMEESFKIGEEVIHYADFLSEKEKIMLYFRMGLQAFAIKKYAKCIELCEAGFLLEKEDTELKARACLATINSSFEVHDYDAVERLLEEFKKFDYDFVAESTMITQAVVKVVKKEFDTAIPMLKEYLNRLSKVNKIHVVNELIDIYIQMNSEDAIQEIINKEEELLPEIPHTPYKLASLGRYYRLKGIFQINKRLHDEGMDSYINSLTAYGKINAHSEITECLHEIFFYFSKSSKSIDLPYVKRLEEVYNGMKSRNGGN</sequence>
<protein>
    <submittedName>
        <fullName evidence="3">Transcriptional regulator</fullName>
    </submittedName>
</protein>
<dbReference type="GO" id="GO:0005829">
    <property type="term" value="C:cytosol"/>
    <property type="evidence" value="ECO:0007669"/>
    <property type="project" value="TreeGrafter"/>
</dbReference>
<dbReference type="Pfam" id="PF01381">
    <property type="entry name" value="HTH_3"/>
    <property type="match status" value="1"/>
</dbReference>
<dbReference type="GO" id="GO:0003700">
    <property type="term" value="F:DNA-binding transcription factor activity"/>
    <property type="evidence" value="ECO:0007669"/>
    <property type="project" value="TreeGrafter"/>
</dbReference>
<dbReference type="InterPro" id="IPR010982">
    <property type="entry name" value="Lambda_DNA-bd_dom_sf"/>
</dbReference>
<dbReference type="GO" id="GO:0003677">
    <property type="term" value="F:DNA binding"/>
    <property type="evidence" value="ECO:0007669"/>
    <property type="project" value="UniProtKB-KW"/>
</dbReference>
<dbReference type="EMBL" id="PRKQ01000001">
    <property type="protein sequence ID" value="PPB12808.1"/>
    <property type="molecule type" value="Genomic_DNA"/>
</dbReference>
<gene>
    <name evidence="3" type="ORF">C4A77_00030</name>
</gene>
<comment type="caution">
    <text evidence="3">The sequence shown here is derived from an EMBL/GenBank/DDBJ whole genome shotgun (WGS) entry which is preliminary data.</text>
</comment>
<dbReference type="CDD" id="cd00093">
    <property type="entry name" value="HTH_XRE"/>
    <property type="match status" value="1"/>
</dbReference>
<dbReference type="Proteomes" id="UP000239759">
    <property type="component" value="Unassembled WGS sequence"/>
</dbReference>
<dbReference type="PROSITE" id="PS50943">
    <property type="entry name" value="HTH_CROC1"/>
    <property type="match status" value="1"/>
</dbReference>
<reference evidence="3 4" key="1">
    <citation type="submission" date="2018-02" db="EMBL/GenBank/DDBJ databases">
        <title>Comparative analysis of genomes of three Brevibacillus laterosporus strains producers of potent antimicrobials isolated from silage.</title>
        <authorList>
            <person name="Kojic M."/>
            <person name="Miljkovic M."/>
            <person name="Studholme D."/>
            <person name="Filipic B."/>
        </authorList>
    </citation>
    <scope>NUCLEOTIDE SEQUENCE [LARGE SCALE GENOMIC DNA]</scope>
    <source>
        <strain evidence="3 4">BGSP11</strain>
    </source>
</reference>
<dbReference type="Gene3D" id="1.10.260.40">
    <property type="entry name" value="lambda repressor-like DNA-binding domains"/>
    <property type="match status" value="1"/>
</dbReference>
<evidence type="ECO:0000259" key="2">
    <source>
        <dbReference type="PROSITE" id="PS50943"/>
    </source>
</evidence>
<dbReference type="PANTHER" id="PTHR46797">
    <property type="entry name" value="HTH-TYPE TRANSCRIPTIONAL REGULATOR"/>
    <property type="match status" value="1"/>
</dbReference>
<dbReference type="PANTHER" id="PTHR46797:SF1">
    <property type="entry name" value="METHYLPHOSPHONATE SYNTHASE"/>
    <property type="match status" value="1"/>
</dbReference>
<proteinExistence type="predicted"/>
<dbReference type="SMART" id="SM00530">
    <property type="entry name" value="HTH_XRE"/>
    <property type="match status" value="1"/>
</dbReference>
<evidence type="ECO:0000313" key="4">
    <source>
        <dbReference type="Proteomes" id="UP000239759"/>
    </source>
</evidence>
<feature type="domain" description="HTH cro/C1-type" evidence="2">
    <location>
        <begin position="14"/>
        <end position="69"/>
    </location>
</feature>